<protein>
    <submittedName>
        <fullName evidence="3">Cysteine proteinase</fullName>
    </submittedName>
</protein>
<dbReference type="InterPro" id="IPR028889">
    <property type="entry name" value="USP"/>
</dbReference>
<dbReference type="PROSITE" id="PS50235">
    <property type="entry name" value="USP_3"/>
    <property type="match status" value="1"/>
</dbReference>
<dbReference type="EMBL" id="KZ851848">
    <property type="protein sequence ID" value="RDK44992.1"/>
    <property type="molecule type" value="Genomic_DNA"/>
</dbReference>
<dbReference type="Gene3D" id="3.90.70.10">
    <property type="entry name" value="Cysteine proteinases"/>
    <property type="match status" value="1"/>
</dbReference>
<accession>A0A370PS52</accession>
<evidence type="ECO:0000256" key="1">
    <source>
        <dbReference type="SAM" id="MobiDB-lite"/>
    </source>
</evidence>
<dbReference type="InterPro" id="IPR050164">
    <property type="entry name" value="Peptidase_C19"/>
</dbReference>
<feature type="compositionally biased region" description="Polar residues" evidence="1">
    <location>
        <begin position="1"/>
        <end position="18"/>
    </location>
</feature>
<keyword evidence="4" id="KW-1185">Reference proteome</keyword>
<dbReference type="GO" id="GO:0005634">
    <property type="term" value="C:nucleus"/>
    <property type="evidence" value="ECO:0007669"/>
    <property type="project" value="TreeGrafter"/>
</dbReference>
<dbReference type="InterPro" id="IPR038765">
    <property type="entry name" value="Papain-like_cys_pep_sf"/>
</dbReference>
<dbReference type="GO" id="GO:0005829">
    <property type="term" value="C:cytosol"/>
    <property type="evidence" value="ECO:0007669"/>
    <property type="project" value="TreeGrafter"/>
</dbReference>
<feature type="compositionally biased region" description="Polar residues" evidence="1">
    <location>
        <begin position="471"/>
        <end position="480"/>
    </location>
</feature>
<organism evidence="3 4">
    <name type="scientific">Aspergillus phoenicis ATCC 13157</name>
    <dbReference type="NCBI Taxonomy" id="1353007"/>
    <lineage>
        <taxon>Eukaryota</taxon>
        <taxon>Fungi</taxon>
        <taxon>Dikarya</taxon>
        <taxon>Ascomycota</taxon>
        <taxon>Pezizomycotina</taxon>
        <taxon>Eurotiomycetes</taxon>
        <taxon>Eurotiomycetidae</taxon>
        <taxon>Eurotiales</taxon>
        <taxon>Aspergillaceae</taxon>
        <taxon>Aspergillus</taxon>
    </lineage>
</organism>
<dbReference type="GO" id="GO:0004843">
    <property type="term" value="F:cysteine-type deubiquitinase activity"/>
    <property type="evidence" value="ECO:0007669"/>
    <property type="project" value="InterPro"/>
</dbReference>
<dbReference type="InterPro" id="IPR001394">
    <property type="entry name" value="Peptidase_C19_UCH"/>
</dbReference>
<feature type="domain" description="USP" evidence="2">
    <location>
        <begin position="117"/>
        <end position="439"/>
    </location>
</feature>
<gene>
    <name evidence="3" type="ORF">M752DRAFT_247693</name>
</gene>
<name>A0A370PS52_ASPPH</name>
<feature type="region of interest" description="Disordered" evidence="1">
    <location>
        <begin position="1"/>
        <end position="45"/>
    </location>
</feature>
<sequence length="638" mass="72051">MPSSEANGSYSIFQTNNEPGCLDSSSSKRSGGGKDPCTKGKRDNAFSPIPNMSPCGFSDIKPATISFTGISLNHHSERRPGLLKPELPHRRLSQPPELDDPITSGWAPLGFCRKRVGGFRNRGTLCYRNAVLVVLMNTPVFLKWLIRYHKSHETCTSEQQKCLTCCFYRLYHLYWVKEDDGKDRLQRCLKPLWGRLAKTSWNGYTQGQQDARAFLECIFQQLLVEVDEQGCRELNDIFKIRVSRNKKCCKCERLRNWPDEKFFMVYAPEDENTPGFANIEERLLDKSEYSIEKCGKCGQETGHLTSEKALYLPEVLLVQFPRMKYDKRTNEPRRIRAPVFLQSEIELPPGLLSDTVKIEGCARYELFGIVFHTPDETDIQLGHYTCAVMGPDNKWAHQDDMITDTYESLDDILEGFIDNQGGMKPGHNDRVYWAVYHRVPLERPLDLGSGVWGEDQAWVMQPTDDDEPPTNAKSHGSPNAGSPRGSSPEPGLGSMSIAPHNAVCLEQTIHLKGRRLNWKVNDQLVISEGDGPLIWLKPGKKVQHAEVRLRLVCQKTREVLTGRGIIPLKPEILLEPYDAGPRPDTSVRDVGTQTRLSFRGEDNRQVRPSGSAQDRVISGKIIKASSPKRSQLATRASI</sequence>
<evidence type="ECO:0000313" key="3">
    <source>
        <dbReference type="EMBL" id="RDK44992.1"/>
    </source>
</evidence>
<dbReference type="PANTHER" id="PTHR24006">
    <property type="entry name" value="UBIQUITIN CARBOXYL-TERMINAL HYDROLASE"/>
    <property type="match status" value="1"/>
</dbReference>
<proteinExistence type="predicted"/>
<feature type="region of interest" description="Disordered" evidence="1">
    <location>
        <begin position="460"/>
        <end position="495"/>
    </location>
</feature>
<dbReference type="AlphaFoldDB" id="A0A370PS52"/>
<dbReference type="SUPFAM" id="SSF54001">
    <property type="entry name" value="Cysteine proteinases"/>
    <property type="match status" value="1"/>
</dbReference>
<evidence type="ECO:0000313" key="4">
    <source>
        <dbReference type="Proteomes" id="UP000254937"/>
    </source>
</evidence>
<dbReference type="GO" id="GO:0016579">
    <property type="term" value="P:protein deubiquitination"/>
    <property type="evidence" value="ECO:0007669"/>
    <property type="project" value="InterPro"/>
</dbReference>
<dbReference type="Proteomes" id="UP000254937">
    <property type="component" value="Unassembled WGS sequence"/>
</dbReference>
<reference evidence="3 4" key="1">
    <citation type="submission" date="2018-07" db="EMBL/GenBank/DDBJ databases">
        <title>Section-level genome sequencing of Aspergillus section Nigri to investigate inter- and intra-species variation.</title>
        <authorList>
            <consortium name="DOE Joint Genome Institute"/>
            <person name="Vesth T.C."/>
            <person name="Nybo J.L."/>
            <person name="Theobald S."/>
            <person name="Frisvad J.C."/>
            <person name="Larsen T.O."/>
            <person name="Nielsen K.F."/>
            <person name="Hoof J.B."/>
            <person name="Brandl J."/>
            <person name="Salamov A."/>
            <person name="Riley R."/>
            <person name="Gladden J.M."/>
            <person name="Phatale P."/>
            <person name="Nielsen M.T."/>
            <person name="Lyhne E.K."/>
            <person name="Kogle M.E."/>
            <person name="Strasser K."/>
            <person name="McDonnell E."/>
            <person name="Barry K."/>
            <person name="Clum A."/>
            <person name="Chen C."/>
            <person name="Nolan M."/>
            <person name="Sandor L."/>
            <person name="Kuo A."/>
            <person name="Lipzen A."/>
            <person name="Hainaut M."/>
            <person name="Drula E."/>
            <person name="Tsang A."/>
            <person name="Magnuson J.K."/>
            <person name="Henrissat B."/>
            <person name="Wiebenga A."/>
            <person name="Simmons B.A."/>
            <person name="Makela M.R."/>
            <person name="De vries R.P."/>
            <person name="Grigoriev I.V."/>
            <person name="Mortensen U.H."/>
            <person name="Baker S.E."/>
            <person name="Andersen M.R."/>
        </authorList>
    </citation>
    <scope>NUCLEOTIDE SEQUENCE [LARGE SCALE GENOMIC DNA]</scope>
    <source>
        <strain evidence="3 4">ATCC 13157</strain>
    </source>
</reference>
<dbReference type="Pfam" id="PF00443">
    <property type="entry name" value="UCH"/>
    <property type="match status" value="1"/>
</dbReference>
<evidence type="ECO:0000259" key="2">
    <source>
        <dbReference type="PROSITE" id="PS50235"/>
    </source>
</evidence>
<feature type="region of interest" description="Disordered" evidence="1">
    <location>
        <begin position="76"/>
        <end position="98"/>
    </location>
</feature>